<reference evidence="1 2" key="1">
    <citation type="submission" date="2018-04" db="EMBL/GenBank/DDBJ databases">
        <title>Brenneria corticis sp.nov.</title>
        <authorList>
            <person name="Li Y."/>
        </authorList>
    </citation>
    <scope>NUCLEOTIDE SEQUENCE [LARGE SCALE GENOMIC DNA]</scope>
    <source>
        <strain evidence="1 2">LMG 27715</strain>
    </source>
</reference>
<protein>
    <submittedName>
        <fullName evidence="1">Uncharacterized protein</fullName>
    </submittedName>
</protein>
<evidence type="ECO:0000313" key="2">
    <source>
        <dbReference type="Proteomes" id="UP000245138"/>
    </source>
</evidence>
<dbReference type="Proteomes" id="UP000245138">
    <property type="component" value="Unassembled WGS sequence"/>
</dbReference>
<proteinExistence type="predicted"/>
<gene>
    <name evidence="1" type="ORF">B4923_07850</name>
</gene>
<evidence type="ECO:0000313" key="1">
    <source>
        <dbReference type="EMBL" id="PWC13133.1"/>
    </source>
</evidence>
<dbReference type="AlphaFoldDB" id="A0A2U1TUN5"/>
<keyword evidence="2" id="KW-1185">Reference proteome</keyword>
<organism evidence="1 2">
    <name type="scientific">Brenneria roseae subsp. americana</name>
    <dbReference type="NCBI Taxonomy" id="1508507"/>
    <lineage>
        <taxon>Bacteria</taxon>
        <taxon>Pseudomonadati</taxon>
        <taxon>Pseudomonadota</taxon>
        <taxon>Gammaproteobacteria</taxon>
        <taxon>Enterobacterales</taxon>
        <taxon>Pectobacteriaceae</taxon>
        <taxon>Brenneria</taxon>
    </lineage>
</organism>
<sequence length="112" mass="12834">MAEIPIIILIVVLDRFVFDRFVCGRFMYIQSLLQRGLMITGVLVRSRLSCKTEKFRTVQARIANNTSRFGQRPQKDGTFSYLILLADSDRIDNYSSIDSATIATLLHNKECK</sequence>
<accession>A0A2U1TUN5</accession>
<comment type="caution">
    <text evidence="1">The sequence shown here is derived from an EMBL/GenBank/DDBJ whole genome shotgun (WGS) entry which is preliminary data.</text>
</comment>
<dbReference type="EMBL" id="QDKJ01000005">
    <property type="protein sequence ID" value="PWC13133.1"/>
    <property type="molecule type" value="Genomic_DNA"/>
</dbReference>
<name>A0A2U1TUN5_9GAMM</name>